<dbReference type="GO" id="GO:0006297">
    <property type="term" value="P:nucleotide-excision repair, DNA gap filling"/>
    <property type="evidence" value="ECO:0007669"/>
    <property type="project" value="TreeGrafter"/>
</dbReference>
<feature type="region of interest" description="Disordered" evidence="5">
    <location>
        <begin position="187"/>
        <end position="435"/>
    </location>
</feature>
<dbReference type="Proteomes" id="UP001302602">
    <property type="component" value="Unassembled WGS sequence"/>
</dbReference>
<evidence type="ECO:0000313" key="6">
    <source>
        <dbReference type="EMBL" id="KAK4126057.1"/>
    </source>
</evidence>
<dbReference type="PANTHER" id="PTHR17598">
    <property type="entry name" value="DNA POLYMERASE DELTA SUBUNIT 3"/>
    <property type="match status" value="1"/>
</dbReference>
<evidence type="ECO:0000256" key="4">
    <source>
        <dbReference type="ARBA" id="ARBA00023242"/>
    </source>
</evidence>
<dbReference type="InterPro" id="IPR041913">
    <property type="entry name" value="POLD3_sf"/>
</dbReference>
<comment type="subcellular location">
    <subcellularLocation>
        <location evidence="1">Nucleus</location>
    </subcellularLocation>
</comment>
<dbReference type="InterPro" id="IPR019038">
    <property type="entry name" value="POLD3"/>
</dbReference>
<keyword evidence="3" id="KW-0235">DNA replication</keyword>
<proteinExistence type="predicted"/>
<dbReference type="PANTHER" id="PTHR17598:SF13">
    <property type="entry name" value="DNA POLYMERASE DELTA SUBUNIT 3"/>
    <property type="match status" value="1"/>
</dbReference>
<evidence type="ECO:0000256" key="2">
    <source>
        <dbReference type="ARBA" id="ARBA00017589"/>
    </source>
</evidence>
<evidence type="ECO:0000256" key="1">
    <source>
        <dbReference type="ARBA" id="ARBA00004123"/>
    </source>
</evidence>
<accession>A0AAN6U456</accession>
<feature type="compositionally biased region" description="Basic and acidic residues" evidence="5">
    <location>
        <begin position="302"/>
        <end position="314"/>
    </location>
</feature>
<dbReference type="EMBL" id="MU853225">
    <property type="protein sequence ID" value="KAK4126057.1"/>
    <property type="molecule type" value="Genomic_DNA"/>
</dbReference>
<organism evidence="6 7">
    <name type="scientific">Parathielavia appendiculata</name>
    <dbReference type="NCBI Taxonomy" id="2587402"/>
    <lineage>
        <taxon>Eukaryota</taxon>
        <taxon>Fungi</taxon>
        <taxon>Dikarya</taxon>
        <taxon>Ascomycota</taxon>
        <taxon>Pezizomycotina</taxon>
        <taxon>Sordariomycetes</taxon>
        <taxon>Sordariomycetidae</taxon>
        <taxon>Sordariales</taxon>
        <taxon>Chaetomiaceae</taxon>
        <taxon>Parathielavia</taxon>
    </lineage>
</organism>
<reference evidence="6" key="2">
    <citation type="submission" date="2023-05" db="EMBL/GenBank/DDBJ databases">
        <authorList>
            <consortium name="Lawrence Berkeley National Laboratory"/>
            <person name="Steindorff A."/>
            <person name="Hensen N."/>
            <person name="Bonometti L."/>
            <person name="Westerberg I."/>
            <person name="Brannstrom I.O."/>
            <person name="Guillou S."/>
            <person name="Cros-Aarteil S."/>
            <person name="Calhoun S."/>
            <person name="Haridas S."/>
            <person name="Kuo A."/>
            <person name="Mondo S."/>
            <person name="Pangilinan J."/>
            <person name="Riley R."/>
            <person name="Labutti K."/>
            <person name="Andreopoulos B."/>
            <person name="Lipzen A."/>
            <person name="Chen C."/>
            <person name="Yanf M."/>
            <person name="Daum C."/>
            <person name="Ng V."/>
            <person name="Clum A."/>
            <person name="Ohm R."/>
            <person name="Martin F."/>
            <person name="Silar P."/>
            <person name="Natvig D."/>
            <person name="Lalanne C."/>
            <person name="Gautier V."/>
            <person name="Ament-Velasquez S.L."/>
            <person name="Kruys A."/>
            <person name="Hutchinson M.I."/>
            <person name="Powell A.J."/>
            <person name="Barry K."/>
            <person name="Miller A.N."/>
            <person name="Grigoriev I.V."/>
            <person name="Debuchy R."/>
            <person name="Gladieux P."/>
            <person name="Thoren M.H."/>
            <person name="Johannesson H."/>
        </authorList>
    </citation>
    <scope>NUCLEOTIDE SEQUENCE</scope>
    <source>
        <strain evidence="6">CBS 731.68</strain>
    </source>
</reference>
<feature type="compositionally biased region" description="Basic residues" evidence="5">
    <location>
        <begin position="360"/>
        <end position="372"/>
    </location>
</feature>
<dbReference type="AlphaFoldDB" id="A0AAN6U456"/>
<gene>
    <name evidence="6" type="ORF">N657DRAFT_569341</name>
</gene>
<dbReference type="GO" id="GO:1904161">
    <property type="term" value="P:DNA synthesis involved in UV-damage excision repair"/>
    <property type="evidence" value="ECO:0007669"/>
    <property type="project" value="TreeGrafter"/>
</dbReference>
<protein>
    <recommendedName>
        <fullName evidence="2">DNA polymerase delta subunit 3</fullName>
    </recommendedName>
</protein>
<dbReference type="Pfam" id="PF09507">
    <property type="entry name" value="CDC27"/>
    <property type="match status" value="1"/>
</dbReference>
<sequence>MDTYNRFLAENVLTEDKVVTYRFLSRALQVHVNSAKQMLYEFHRSQNAKRPGAVHATYLVYGTKRASDGPSASPNGTDGDIDMSSSAPEVESLTEVVPTSTLSLVPEERLKEALAEYDEVTSVHVYSIGPHPAKDMALLVDAANQVLSLGTGADQKRLAPIINPRVRRRERQEAGLKAAAAATAAVKMQAKPGSSEPAQVPASAKVKEESKPAQPVQETADKASLGPAKKFAPPIKRGASSGIMQAFSKAASKPAKVKKEAEAPQLAEANGHDSNMQPLSDDGEDDEELPQPKARSASGFMSKKEREEALKRMMEEDDDDEDETPEKEDTPEEEPMEVEPAAPEPVKEEETEVVTAAANGRRRGKRRVMRKKQIMDDQGYLVTIQEPGWESFSEDEAPPQSKPRTATSSTPAQATKPKKGGPKGQGSIMSFFSKK</sequence>
<evidence type="ECO:0000256" key="3">
    <source>
        <dbReference type="ARBA" id="ARBA00022705"/>
    </source>
</evidence>
<reference evidence="6" key="1">
    <citation type="journal article" date="2023" name="Mol. Phylogenet. Evol.">
        <title>Genome-scale phylogeny and comparative genomics of the fungal order Sordariales.</title>
        <authorList>
            <person name="Hensen N."/>
            <person name="Bonometti L."/>
            <person name="Westerberg I."/>
            <person name="Brannstrom I.O."/>
            <person name="Guillou S."/>
            <person name="Cros-Aarteil S."/>
            <person name="Calhoun S."/>
            <person name="Haridas S."/>
            <person name="Kuo A."/>
            <person name="Mondo S."/>
            <person name="Pangilinan J."/>
            <person name="Riley R."/>
            <person name="LaButti K."/>
            <person name="Andreopoulos B."/>
            <person name="Lipzen A."/>
            <person name="Chen C."/>
            <person name="Yan M."/>
            <person name="Daum C."/>
            <person name="Ng V."/>
            <person name="Clum A."/>
            <person name="Steindorff A."/>
            <person name="Ohm R.A."/>
            <person name="Martin F."/>
            <person name="Silar P."/>
            <person name="Natvig D.O."/>
            <person name="Lalanne C."/>
            <person name="Gautier V."/>
            <person name="Ament-Velasquez S.L."/>
            <person name="Kruys A."/>
            <person name="Hutchinson M.I."/>
            <person name="Powell A.J."/>
            <person name="Barry K."/>
            <person name="Miller A.N."/>
            <person name="Grigoriev I.V."/>
            <person name="Debuchy R."/>
            <person name="Gladieux P."/>
            <person name="Hiltunen Thoren M."/>
            <person name="Johannesson H."/>
        </authorList>
    </citation>
    <scope>NUCLEOTIDE SEQUENCE</scope>
    <source>
        <strain evidence="6">CBS 731.68</strain>
    </source>
</reference>
<comment type="caution">
    <text evidence="6">The sequence shown here is derived from an EMBL/GenBank/DDBJ whole genome shotgun (WGS) entry which is preliminary data.</text>
</comment>
<dbReference type="GO" id="GO:0043625">
    <property type="term" value="C:delta DNA polymerase complex"/>
    <property type="evidence" value="ECO:0007669"/>
    <property type="project" value="InterPro"/>
</dbReference>
<dbReference type="GeneID" id="87825424"/>
<keyword evidence="4" id="KW-0539">Nucleus</keyword>
<dbReference type="GO" id="GO:0006271">
    <property type="term" value="P:DNA strand elongation involved in DNA replication"/>
    <property type="evidence" value="ECO:0007669"/>
    <property type="project" value="TreeGrafter"/>
</dbReference>
<dbReference type="Gene3D" id="3.90.1030.20">
    <property type="entry name" value="DNA polymerase delta, p66 (Cdc27) subunit, wHTH domain"/>
    <property type="match status" value="1"/>
</dbReference>
<feature type="region of interest" description="Disordered" evidence="5">
    <location>
        <begin position="65"/>
        <end position="85"/>
    </location>
</feature>
<keyword evidence="7" id="KW-1185">Reference proteome</keyword>
<name>A0AAN6U456_9PEZI</name>
<feature type="compositionally biased region" description="Polar residues" evidence="5">
    <location>
        <begin position="402"/>
        <end position="413"/>
    </location>
</feature>
<dbReference type="GO" id="GO:0003887">
    <property type="term" value="F:DNA-directed DNA polymerase activity"/>
    <property type="evidence" value="ECO:0007669"/>
    <property type="project" value="TreeGrafter"/>
</dbReference>
<dbReference type="RefSeq" id="XP_062649828.1">
    <property type="nucleotide sequence ID" value="XM_062788654.1"/>
</dbReference>
<evidence type="ECO:0000313" key="7">
    <source>
        <dbReference type="Proteomes" id="UP001302602"/>
    </source>
</evidence>
<feature type="compositionally biased region" description="Acidic residues" evidence="5">
    <location>
        <begin position="315"/>
        <end position="337"/>
    </location>
</feature>
<evidence type="ECO:0000256" key="5">
    <source>
        <dbReference type="SAM" id="MobiDB-lite"/>
    </source>
</evidence>